<dbReference type="PANTHER" id="PTHR31589">
    <property type="entry name" value="PROTEIN, PUTATIVE (DUF239)-RELATED-RELATED"/>
    <property type="match status" value="1"/>
</dbReference>
<gene>
    <name evidence="2" type="ORF">ACH5RR_034294</name>
</gene>
<dbReference type="PROSITE" id="PS52045">
    <property type="entry name" value="NEPROSIN_PEP_CD"/>
    <property type="match status" value="1"/>
</dbReference>
<dbReference type="Pfam" id="PF03080">
    <property type="entry name" value="Neprosin"/>
    <property type="match status" value="1"/>
</dbReference>
<accession>A0ABD2YFX9</accession>
<dbReference type="AlphaFoldDB" id="A0ABD2YFX9"/>
<evidence type="ECO:0000313" key="3">
    <source>
        <dbReference type="Proteomes" id="UP001630127"/>
    </source>
</evidence>
<dbReference type="EMBL" id="JBJUIK010000014">
    <property type="protein sequence ID" value="KAL3504453.1"/>
    <property type="molecule type" value="Genomic_DNA"/>
</dbReference>
<protein>
    <recommendedName>
        <fullName evidence="1">Neprosin PEP catalytic domain-containing protein</fullName>
    </recommendedName>
</protein>
<dbReference type="InterPro" id="IPR004314">
    <property type="entry name" value="Neprosin"/>
</dbReference>
<reference evidence="2 3" key="1">
    <citation type="submission" date="2024-11" db="EMBL/GenBank/DDBJ databases">
        <title>A near-complete genome assembly of Cinchona calisaya.</title>
        <authorList>
            <person name="Lian D.C."/>
            <person name="Zhao X.W."/>
            <person name="Wei L."/>
        </authorList>
    </citation>
    <scope>NUCLEOTIDE SEQUENCE [LARGE SCALE GENOMIC DNA]</scope>
    <source>
        <tissue evidence="2">Nenye</tissue>
    </source>
</reference>
<feature type="domain" description="Neprosin PEP catalytic" evidence="1">
    <location>
        <begin position="65"/>
        <end position="318"/>
    </location>
</feature>
<dbReference type="InterPro" id="IPR053168">
    <property type="entry name" value="Glutamic_endopeptidase"/>
</dbReference>
<comment type="caution">
    <text evidence="2">The sequence shown here is derived from an EMBL/GenBank/DDBJ whole genome shotgun (WGS) entry which is preliminary data.</text>
</comment>
<evidence type="ECO:0000313" key="2">
    <source>
        <dbReference type="EMBL" id="KAL3504453.1"/>
    </source>
</evidence>
<dbReference type="Proteomes" id="UP001630127">
    <property type="component" value="Unassembled WGS sequence"/>
</dbReference>
<sequence length="318" mass="36046">MEKHAIDYKLIVVLFYALIFKFIPDGVEANIVGKEERQKHPTFLTAKNNLGKNSVDLLTKGSFMHEDKDENFAGIKLRTDGKGYIGAKAYVAIHKPKVDSKSHQFSAASIIIERGDNQIEAGWIVHPDLYHDENPRFYTRWTKDNHRSTGCYNTNCPGFVIVSDEYPLGYAFPEISDPNKAVQHDVKISIEQIDLSGRWYVSLNDSLLGYWPQSLFTNFGIAEAIRWGGQVYSQPLSNQSPQMGSGQFYGDNPYRTAYMKNVQVIFSDDTHGPPPSDLIEEVNSHCYFAAWASYSSDPSMRYHFLYGGKGEKDHVTCF</sequence>
<dbReference type="Gene3D" id="3.90.1320.10">
    <property type="entry name" value="Outer-capsid protein sigma 3, large lobe"/>
    <property type="match status" value="1"/>
</dbReference>
<keyword evidence="3" id="KW-1185">Reference proteome</keyword>
<name>A0ABD2YFX9_9GENT</name>
<dbReference type="PANTHER" id="PTHR31589:SF242">
    <property type="entry name" value="NEPROSIN DOMAIN-CONTAINING PROTEIN"/>
    <property type="match status" value="1"/>
</dbReference>
<proteinExistence type="predicted"/>
<evidence type="ECO:0000259" key="1">
    <source>
        <dbReference type="PROSITE" id="PS52045"/>
    </source>
</evidence>
<organism evidence="2 3">
    <name type="scientific">Cinchona calisaya</name>
    <dbReference type="NCBI Taxonomy" id="153742"/>
    <lineage>
        <taxon>Eukaryota</taxon>
        <taxon>Viridiplantae</taxon>
        <taxon>Streptophyta</taxon>
        <taxon>Embryophyta</taxon>
        <taxon>Tracheophyta</taxon>
        <taxon>Spermatophyta</taxon>
        <taxon>Magnoliopsida</taxon>
        <taxon>eudicotyledons</taxon>
        <taxon>Gunneridae</taxon>
        <taxon>Pentapetalae</taxon>
        <taxon>asterids</taxon>
        <taxon>lamiids</taxon>
        <taxon>Gentianales</taxon>
        <taxon>Rubiaceae</taxon>
        <taxon>Cinchonoideae</taxon>
        <taxon>Cinchoneae</taxon>
        <taxon>Cinchona</taxon>
    </lineage>
</organism>